<dbReference type="GO" id="GO:0003676">
    <property type="term" value="F:nucleic acid binding"/>
    <property type="evidence" value="ECO:0007669"/>
    <property type="project" value="InterPro"/>
</dbReference>
<protein>
    <recommendedName>
        <fullName evidence="1">Piwi domain-containing protein</fullName>
    </recommendedName>
</protein>
<dbReference type="InterPro" id="IPR003165">
    <property type="entry name" value="Piwi"/>
</dbReference>
<accession>A0A8H5GE73</accession>
<dbReference type="SMART" id="SM00950">
    <property type="entry name" value="Piwi"/>
    <property type="match status" value="1"/>
</dbReference>
<organism evidence="2 3">
    <name type="scientific">Leucocoprinus leucothites</name>
    <dbReference type="NCBI Taxonomy" id="201217"/>
    <lineage>
        <taxon>Eukaryota</taxon>
        <taxon>Fungi</taxon>
        <taxon>Dikarya</taxon>
        <taxon>Basidiomycota</taxon>
        <taxon>Agaricomycotina</taxon>
        <taxon>Agaricomycetes</taxon>
        <taxon>Agaricomycetidae</taxon>
        <taxon>Agaricales</taxon>
        <taxon>Agaricineae</taxon>
        <taxon>Agaricaceae</taxon>
        <taxon>Leucocoprinus</taxon>
    </lineage>
</organism>
<dbReference type="SUPFAM" id="SSF53098">
    <property type="entry name" value="Ribonuclease H-like"/>
    <property type="match status" value="1"/>
</dbReference>
<dbReference type="Proteomes" id="UP000559027">
    <property type="component" value="Unassembled WGS sequence"/>
</dbReference>
<dbReference type="Gene3D" id="3.30.420.10">
    <property type="entry name" value="Ribonuclease H-like superfamily/Ribonuclease H"/>
    <property type="match status" value="1"/>
</dbReference>
<keyword evidence="3" id="KW-1185">Reference proteome</keyword>
<dbReference type="PROSITE" id="PS50822">
    <property type="entry name" value="PIWI"/>
    <property type="match status" value="1"/>
</dbReference>
<comment type="caution">
    <text evidence="2">The sequence shown here is derived from an EMBL/GenBank/DDBJ whole genome shotgun (WGS) entry which is preliminary data.</text>
</comment>
<sequence length="162" mass="18671">MSDRARFFPRQNERDTINGNCPPGTVVDEGVCHPVEFDFYLQSHAGILGTSRPAHYSVLYDDNNFTPDTLQKFTYHLCYTYARTTRAVSIPAPVYYADIVCSRAKNHYNPYEEIEEADPNVLDKADKDLEYHKAAFKPLHQAVELLMYFSVSWSQHRASLWA</sequence>
<proteinExistence type="predicted"/>
<dbReference type="InterPro" id="IPR012337">
    <property type="entry name" value="RNaseH-like_sf"/>
</dbReference>
<evidence type="ECO:0000313" key="2">
    <source>
        <dbReference type="EMBL" id="KAF5363288.1"/>
    </source>
</evidence>
<dbReference type="OrthoDB" id="10252740at2759"/>
<dbReference type="InterPro" id="IPR036397">
    <property type="entry name" value="RNaseH_sf"/>
</dbReference>
<evidence type="ECO:0000259" key="1">
    <source>
        <dbReference type="PROSITE" id="PS50822"/>
    </source>
</evidence>
<dbReference type="PANTHER" id="PTHR22891">
    <property type="entry name" value="EUKARYOTIC TRANSLATION INITIATION FACTOR 2C"/>
    <property type="match status" value="1"/>
</dbReference>
<dbReference type="EMBL" id="JAACJO010000001">
    <property type="protein sequence ID" value="KAF5363288.1"/>
    <property type="molecule type" value="Genomic_DNA"/>
</dbReference>
<evidence type="ECO:0000313" key="3">
    <source>
        <dbReference type="Proteomes" id="UP000559027"/>
    </source>
</evidence>
<dbReference type="AlphaFoldDB" id="A0A8H5GE73"/>
<feature type="domain" description="Piwi" evidence="1">
    <location>
        <begin position="1"/>
        <end position="109"/>
    </location>
</feature>
<dbReference type="Pfam" id="PF02171">
    <property type="entry name" value="Piwi"/>
    <property type="match status" value="1"/>
</dbReference>
<reference evidence="2 3" key="1">
    <citation type="journal article" date="2020" name="ISME J.">
        <title>Uncovering the hidden diversity of litter-decomposition mechanisms in mushroom-forming fungi.</title>
        <authorList>
            <person name="Floudas D."/>
            <person name="Bentzer J."/>
            <person name="Ahren D."/>
            <person name="Johansson T."/>
            <person name="Persson P."/>
            <person name="Tunlid A."/>
        </authorList>
    </citation>
    <scope>NUCLEOTIDE SEQUENCE [LARGE SCALE GENOMIC DNA]</scope>
    <source>
        <strain evidence="2 3">CBS 146.42</strain>
    </source>
</reference>
<name>A0A8H5GE73_9AGAR</name>
<gene>
    <name evidence="2" type="ORF">D9756_000443</name>
</gene>